<dbReference type="EMBL" id="JBHZOL010000034">
    <property type="protein sequence ID" value="MFE4105786.1"/>
    <property type="molecule type" value="Genomic_DNA"/>
</dbReference>
<organism evidence="2 3">
    <name type="scientific">Almyronema epifaneia S1</name>
    <dbReference type="NCBI Taxonomy" id="2991925"/>
    <lineage>
        <taxon>Bacteria</taxon>
        <taxon>Bacillati</taxon>
        <taxon>Cyanobacteriota</taxon>
        <taxon>Cyanophyceae</taxon>
        <taxon>Nodosilineales</taxon>
        <taxon>Nodosilineaceae</taxon>
        <taxon>Almyronema</taxon>
        <taxon>Almyronema epifaneia</taxon>
    </lineage>
</organism>
<gene>
    <name evidence="2" type="ORF">ACFVKH_05825</name>
</gene>
<dbReference type="Proteomes" id="UP001600165">
    <property type="component" value="Unassembled WGS sequence"/>
</dbReference>
<dbReference type="InterPro" id="IPR001646">
    <property type="entry name" value="5peptide_repeat"/>
</dbReference>
<dbReference type="PANTHER" id="PTHR14136:SF17">
    <property type="entry name" value="BTB_POZ DOMAIN-CONTAINING PROTEIN KCTD9"/>
    <property type="match status" value="1"/>
</dbReference>
<feature type="compositionally biased region" description="Basic and acidic residues" evidence="1">
    <location>
        <begin position="239"/>
        <end position="250"/>
    </location>
</feature>
<sequence length="409" mass="46448">MKPQSHLMLPMGAIARWQKISAALLAATLCLGSLTVPLYAQSVSDPEEVEDIEAETQDGWEAVLRSVQLIDEFDQSVEAFVLQVEIFEKPTTTYANAVYQIYGHYQGERRLLYSNRGARLITNEAGQWVLPAEVVSITSLREEFGEFDLRDLDLEFVAQVRYDAQSRRDQRLEWRETYRYSEITRITTTEFYAVETAYEIRQLFLTYLTPATVIVIEPQSVSCALAQYPGTPAETANNRYDRAPRNDDYSHSSLRNHNFSRRNLEKAKFGRSDLSYANFYGANLTKADFKRSVLHQANLQSVYGEKAKFDAADLSCAQLAGSNFSDAKFKQADLRQADLRSAYLRKAKFKDADLRGADLRNANLSQADFKDADLRGADLRGANLHDAKLRDARLEGALLPEGFSTRRRR</sequence>
<dbReference type="InterPro" id="IPR051082">
    <property type="entry name" value="Pentapeptide-BTB/POZ_domain"/>
</dbReference>
<name>A0ABW6IC88_9CYAN</name>
<protein>
    <submittedName>
        <fullName evidence="2">Pentapeptide repeat-containing protein</fullName>
    </submittedName>
</protein>
<dbReference type="SUPFAM" id="SSF141571">
    <property type="entry name" value="Pentapeptide repeat-like"/>
    <property type="match status" value="1"/>
</dbReference>
<accession>A0ABW6IC88</accession>
<proteinExistence type="predicted"/>
<dbReference type="Pfam" id="PF00805">
    <property type="entry name" value="Pentapeptide"/>
    <property type="match status" value="1"/>
</dbReference>
<evidence type="ECO:0000256" key="1">
    <source>
        <dbReference type="SAM" id="MobiDB-lite"/>
    </source>
</evidence>
<reference evidence="2 3" key="1">
    <citation type="submission" date="2024-10" db="EMBL/GenBank/DDBJ databases">
        <authorList>
            <person name="Ratan Roy A."/>
            <person name="Morales Sandoval P.H."/>
            <person name="De Los Santos Villalobos S."/>
            <person name="Chakraborty S."/>
            <person name="Mukherjee J."/>
        </authorList>
    </citation>
    <scope>NUCLEOTIDE SEQUENCE [LARGE SCALE GENOMIC DNA]</scope>
    <source>
        <strain evidence="2 3">S1</strain>
    </source>
</reference>
<comment type="caution">
    <text evidence="2">The sequence shown here is derived from an EMBL/GenBank/DDBJ whole genome shotgun (WGS) entry which is preliminary data.</text>
</comment>
<dbReference type="PANTHER" id="PTHR14136">
    <property type="entry name" value="BTB_POZ DOMAIN-CONTAINING PROTEIN KCTD9"/>
    <property type="match status" value="1"/>
</dbReference>
<dbReference type="Gene3D" id="2.160.20.80">
    <property type="entry name" value="E3 ubiquitin-protein ligase SopA"/>
    <property type="match status" value="1"/>
</dbReference>
<dbReference type="Pfam" id="PF13599">
    <property type="entry name" value="Pentapeptide_4"/>
    <property type="match status" value="1"/>
</dbReference>
<evidence type="ECO:0000313" key="2">
    <source>
        <dbReference type="EMBL" id="MFE4105786.1"/>
    </source>
</evidence>
<dbReference type="RefSeq" id="WP_377962914.1">
    <property type="nucleotide sequence ID" value="NZ_JBHZOL010000034.1"/>
</dbReference>
<evidence type="ECO:0000313" key="3">
    <source>
        <dbReference type="Proteomes" id="UP001600165"/>
    </source>
</evidence>
<feature type="region of interest" description="Disordered" evidence="1">
    <location>
        <begin position="235"/>
        <end position="255"/>
    </location>
</feature>
<keyword evidence="3" id="KW-1185">Reference proteome</keyword>